<organism evidence="2 3">
    <name type="scientific">Actinoallomurus bryophytorum</name>
    <dbReference type="NCBI Taxonomy" id="1490222"/>
    <lineage>
        <taxon>Bacteria</taxon>
        <taxon>Bacillati</taxon>
        <taxon>Actinomycetota</taxon>
        <taxon>Actinomycetes</taxon>
        <taxon>Streptosporangiales</taxon>
        <taxon>Thermomonosporaceae</taxon>
        <taxon>Actinoallomurus</taxon>
    </lineage>
</organism>
<dbReference type="RefSeq" id="WP_141958546.1">
    <property type="nucleotide sequence ID" value="NZ_VFOZ01000001.1"/>
</dbReference>
<sequence>MAISKRLAVAISGAAFAGAAALTMGAASPAGAATTSAPVTGQHLASHLISWWGCGWDCCDDWDDWDWC</sequence>
<keyword evidence="3" id="KW-1185">Reference proteome</keyword>
<proteinExistence type="predicted"/>
<dbReference type="EMBL" id="VFOZ01000001">
    <property type="protein sequence ID" value="TQL99614.1"/>
    <property type="molecule type" value="Genomic_DNA"/>
</dbReference>
<reference evidence="2 3" key="1">
    <citation type="submission" date="2019-06" db="EMBL/GenBank/DDBJ databases">
        <title>Sequencing the genomes of 1000 actinobacteria strains.</title>
        <authorList>
            <person name="Klenk H.-P."/>
        </authorList>
    </citation>
    <scope>NUCLEOTIDE SEQUENCE [LARGE SCALE GENOMIC DNA]</scope>
    <source>
        <strain evidence="2 3">DSM 102200</strain>
    </source>
</reference>
<feature type="signal peptide" evidence="1">
    <location>
        <begin position="1"/>
        <end position="32"/>
    </location>
</feature>
<name>A0A543CR94_9ACTN</name>
<evidence type="ECO:0000256" key="1">
    <source>
        <dbReference type="SAM" id="SignalP"/>
    </source>
</evidence>
<protein>
    <submittedName>
        <fullName evidence="2">Uncharacterized protein</fullName>
    </submittedName>
</protein>
<keyword evidence="1" id="KW-0732">Signal</keyword>
<accession>A0A543CR94</accession>
<comment type="caution">
    <text evidence="2">The sequence shown here is derived from an EMBL/GenBank/DDBJ whole genome shotgun (WGS) entry which is preliminary data.</text>
</comment>
<evidence type="ECO:0000313" key="2">
    <source>
        <dbReference type="EMBL" id="TQL99614.1"/>
    </source>
</evidence>
<gene>
    <name evidence="2" type="ORF">FB559_5310</name>
</gene>
<dbReference type="Proteomes" id="UP000316096">
    <property type="component" value="Unassembled WGS sequence"/>
</dbReference>
<evidence type="ECO:0000313" key="3">
    <source>
        <dbReference type="Proteomes" id="UP000316096"/>
    </source>
</evidence>
<dbReference type="AlphaFoldDB" id="A0A543CR94"/>
<feature type="chain" id="PRO_5021778114" evidence="1">
    <location>
        <begin position="33"/>
        <end position="68"/>
    </location>
</feature>